<dbReference type="EMBL" id="JBHSKT010000004">
    <property type="protein sequence ID" value="MFC5270659.1"/>
    <property type="molecule type" value="Genomic_DNA"/>
</dbReference>
<evidence type="ECO:0000256" key="1">
    <source>
        <dbReference type="SAM" id="SignalP"/>
    </source>
</evidence>
<comment type="caution">
    <text evidence="2">The sequence shown here is derived from an EMBL/GenBank/DDBJ whole genome shotgun (WGS) entry which is preliminary data.</text>
</comment>
<proteinExistence type="predicted"/>
<organism evidence="2 3">
    <name type="scientific">Adhaeribacter terreus</name>
    <dbReference type="NCBI Taxonomy" id="529703"/>
    <lineage>
        <taxon>Bacteria</taxon>
        <taxon>Pseudomonadati</taxon>
        <taxon>Bacteroidota</taxon>
        <taxon>Cytophagia</taxon>
        <taxon>Cytophagales</taxon>
        <taxon>Hymenobacteraceae</taxon>
        <taxon>Adhaeribacter</taxon>
    </lineage>
</organism>
<keyword evidence="1" id="KW-0732">Signal</keyword>
<evidence type="ECO:0000313" key="3">
    <source>
        <dbReference type="Proteomes" id="UP001596161"/>
    </source>
</evidence>
<name>A0ABW0ECK3_9BACT</name>
<gene>
    <name evidence="2" type="ORF">ACFPIB_08575</name>
</gene>
<keyword evidence="3" id="KW-1185">Reference proteome</keyword>
<feature type="signal peptide" evidence="1">
    <location>
        <begin position="1"/>
        <end position="19"/>
    </location>
</feature>
<dbReference type="Proteomes" id="UP001596161">
    <property type="component" value="Unassembled WGS sequence"/>
</dbReference>
<evidence type="ECO:0000313" key="2">
    <source>
        <dbReference type="EMBL" id="MFC5270659.1"/>
    </source>
</evidence>
<protein>
    <submittedName>
        <fullName evidence="2">Uncharacterized protein</fullName>
    </submittedName>
</protein>
<feature type="chain" id="PRO_5045888884" evidence="1">
    <location>
        <begin position="20"/>
        <end position="253"/>
    </location>
</feature>
<accession>A0ABW0ECK3</accession>
<sequence>MKSSLLLSFCLLASFFAAAQDVITRKDGQEIAAKILELTPDLVIYKRADNPEGPTISIYKHEVFMIKYANGVKDILTPQPPQPKPVPVAPRPVVKEVKVAEPPQPEEPAPYQMKLNGPRFGITYITEGKLTRRLAEEFDATSPVISQFGWQFETQIFNIEGGPTGLVEFIPLIGGLDQGAFLPSASLMFGLRGETGMELGFGPNISPAGTGVVLAVGTSFTSGNVHFPVNFAVVPSKDGARFSLMFGFNYRKR</sequence>
<dbReference type="RefSeq" id="WP_378017025.1">
    <property type="nucleotide sequence ID" value="NZ_JBHSKT010000004.1"/>
</dbReference>
<reference evidence="3" key="1">
    <citation type="journal article" date="2019" name="Int. J. Syst. Evol. Microbiol.">
        <title>The Global Catalogue of Microorganisms (GCM) 10K type strain sequencing project: providing services to taxonomists for standard genome sequencing and annotation.</title>
        <authorList>
            <consortium name="The Broad Institute Genomics Platform"/>
            <consortium name="The Broad Institute Genome Sequencing Center for Infectious Disease"/>
            <person name="Wu L."/>
            <person name="Ma J."/>
        </authorList>
    </citation>
    <scope>NUCLEOTIDE SEQUENCE [LARGE SCALE GENOMIC DNA]</scope>
    <source>
        <strain evidence="3">KACC 12602</strain>
    </source>
</reference>